<evidence type="ECO:0000256" key="1">
    <source>
        <dbReference type="SAM" id="SignalP"/>
    </source>
</evidence>
<feature type="signal peptide" evidence="1">
    <location>
        <begin position="1"/>
        <end position="20"/>
    </location>
</feature>
<dbReference type="EMBL" id="JAHRHY010000017">
    <property type="protein sequence ID" value="KAG9063008.1"/>
    <property type="molecule type" value="Genomic_DNA"/>
</dbReference>
<dbReference type="PROSITE" id="PS51257">
    <property type="entry name" value="PROKAR_LIPOPROTEIN"/>
    <property type="match status" value="1"/>
</dbReference>
<keyword evidence="1" id="KW-0732">Signal</keyword>
<dbReference type="Proteomes" id="UP000707451">
    <property type="component" value="Unassembled WGS sequence"/>
</dbReference>
<sequence>MRCFTILAAATMVLFSVVSAQTVLLAACTTCIENAAFAAAPACKGLVDSDLIAPSGTLSDKQKACLCGLVANKTWIEGCIGDDKCPAGAVKLFRELYEASAAVPGTCDNVSASASANDGSRFCGASSAKIAAAGAAAVAIAGALL</sequence>
<gene>
    <name evidence="2" type="ORF">KI688_004608</name>
</gene>
<feature type="chain" id="PRO_5040183861" description="Extracellular membrane protein CFEM domain-containing protein" evidence="1">
    <location>
        <begin position="21"/>
        <end position="145"/>
    </location>
</feature>
<keyword evidence="3" id="KW-1185">Reference proteome</keyword>
<name>A0A9P8BPC6_9FUNG</name>
<comment type="caution">
    <text evidence="2">The sequence shown here is derived from an EMBL/GenBank/DDBJ whole genome shotgun (WGS) entry which is preliminary data.</text>
</comment>
<organism evidence="2 3">
    <name type="scientific">Linnemannia hyalina</name>
    <dbReference type="NCBI Taxonomy" id="64524"/>
    <lineage>
        <taxon>Eukaryota</taxon>
        <taxon>Fungi</taxon>
        <taxon>Fungi incertae sedis</taxon>
        <taxon>Mucoromycota</taxon>
        <taxon>Mortierellomycotina</taxon>
        <taxon>Mortierellomycetes</taxon>
        <taxon>Mortierellales</taxon>
        <taxon>Mortierellaceae</taxon>
        <taxon>Linnemannia</taxon>
    </lineage>
</organism>
<protein>
    <recommendedName>
        <fullName evidence="4">Extracellular membrane protein CFEM domain-containing protein</fullName>
    </recommendedName>
</protein>
<proteinExistence type="predicted"/>
<accession>A0A9P8BPC6</accession>
<reference evidence="2" key="1">
    <citation type="submission" date="2021-06" db="EMBL/GenBank/DDBJ databases">
        <title>Genome Sequence of Mortierella hyaline Strain SCG-10, a Cold-Adapted, Nitrate-Reducing Fungus Isolated from Soil in Minnesota, USA.</title>
        <authorList>
            <person name="Aldossari N."/>
        </authorList>
    </citation>
    <scope>NUCLEOTIDE SEQUENCE</scope>
    <source>
        <strain evidence="2">SCG-10</strain>
    </source>
</reference>
<dbReference type="OrthoDB" id="2442779at2759"/>
<evidence type="ECO:0008006" key="4">
    <source>
        <dbReference type="Google" id="ProtNLM"/>
    </source>
</evidence>
<dbReference type="AlphaFoldDB" id="A0A9P8BPC6"/>
<evidence type="ECO:0000313" key="2">
    <source>
        <dbReference type="EMBL" id="KAG9063008.1"/>
    </source>
</evidence>
<evidence type="ECO:0000313" key="3">
    <source>
        <dbReference type="Proteomes" id="UP000707451"/>
    </source>
</evidence>